<evidence type="ECO:0000313" key="2">
    <source>
        <dbReference type="EMBL" id="VDN14980.1"/>
    </source>
</evidence>
<dbReference type="EMBL" id="UYRU01061022">
    <property type="protein sequence ID" value="VDN14980.1"/>
    <property type="molecule type" value="Genomic_DNA"/>
</dbReference>
<sequence>MMTARDDVVLTLTEDDDVLADGGMSRRELSRRRKLALFAHFSVRSLALIAYLFSSWFT</sequence>
<dbReference type="AlphaFoldDB" id="A0A3P7LNV8"/>
<name>A0A3P7LNV8_DIBLA</name>
<protein>
    <submittedName>
        <fullName evidence="2">Uncharacterized protein</fullName>
    </submittedName>
</protein>
<feature type="transmembrane region" description="Helical" evidence="1">
    <location>
        <begin position="35"/>
        <end position="57"/>
    </location>
</feature>
<evidence type="ECO:0000313" key="3">
    <source>
        <dbReference type="Proteomes" id="UP000281553"/>
    </source>
</evidence>
<keyword evidence="1" id="KW-1133">Transmembrane helix</keyword>
<feature type="non-terminal residue" evidence="2">
    <location>
        <position position="58"/>
    </location>
</feature>
<keyword evidence="3" id="KW-1185">Reference proteome</keyword>
<gene>
    <name evidence="2" type="ORF">DILT_LOCUS10811</name>
</gene>
<organism evidence="2 3">
    <name type="scientific">Dibothriocephalus latus</name>
    <name type="common">Fish tapeworm</name>
    <name type="synonym">Diphyllobothrium latum</name>
    <dbReference type="NCBI Taxonomy" id="60516"/>
    <lineage>
        <taxon>Eukaryota</taxon>
        <taxon>Metazoa</taxon>
        <taxon>Spiralia</taxon>
        <taxon>Lophotrochozoa</taxon>
        <taxon>Platyhelminthes</taxon>
        <taxon>Cestoda</taxon>
        <taxon>Eucestoda</taxon>
        <taxon>Diphyllobothriidea</taxon>
        <taxon>Diphyllobothriidae</taxon>
        <taxon>Dibothriocephalus</taxon>
    </lineage>
</organism>
<accession>A0A3P7LNV8</accession>
<dbReference type="Proteomes" id="UP000281553">
    <property type="component" value="Unassembled WGS sequence"/>
</dbReference>
<proteinExistence type="predicted"/>
<reference evidence="2 3" key="1">
    <citation type="submission" date="2018-11" db="EMBL/GenBank/DDBJ databases">
        <authorList>
            <consortium name="Pathogen Informatics"/>
        </authorList>
    </citation>
    <scope>NUCLEOTIDE SEQUENCE [LARGE SCALE GENOMIC DNA]</scope>
</reference>
<keyword evidence="1" id="KW-0472">Membrane</keyword>
<evidence type="ECO:0000256" key="1">
    <source>
        <dbReference type="SAM" id="Phobius"/>
    </source>
</evidence>
<keyword evidence="1" id="KW-0812">Transmembrane</keyword>